<comment type="caution">
    <text evidence="2">The sequence shown here is derived from an EMBL/GenBank/DDBJ whole genome shotgun (WGS) entry which is preliminary data.</text>
</comment>
<evidence type="ECO:0000313" key="3">
    <source>
        <dbReference type="Proteomes" id="UP000054988"/>
    </source>
</evidence>
<dbReference type="InterPro" id="IPR011009">
    <property type="entry name" value="Kinase-like_dom_sf"/>
</dbReference>
<dbReference type="Pfam" id="PF07714">
    <property type="entry name" value="PK_Tyr_Ser-Thr"/>
    <property type="match status" value="1"/>
</dbReference>
<evidence type="ECO:0000313" key="2">
    <source>
        <dbReference type="EMBL" id="KTB29343.1"/>
    </source>
</evidence>
<proteinExistence type="predicted"/>
<dbReference type="PANTHER" id="PTHR44329">
    <property type="entry name" value="SERINE/THREONINE-PROTEIN KINASE TNNI3K-RELATED"/>
    <property type="match status" value="1"/>
</dbReference>
<protein>
    <recommendedName>
        <fullName evidence="1">Protein kinase domain-containing protein</fullName>
    </recommendedName>
</protein>
<dbReference type="EMBL" id="LATX01002435">
    <property type="protein sequence ID" value="KTB29343.1"/>
    <property type="molecule type" value="Genomic_DNA"/>
</dbReference>
<gene>
    <name evidence="2" type="ORF">WG66_18103</name>
</gene>
<dbReference type="GO" id="GO:0005524">
    <property type="term" value="F:ATP binding"/>
    <property type="evidence" value="ECO:0007669"/>
    <property type="project" value="InterPro"/>
</dbReference>
<dbReference type="InterPro" id="IPR059179">
    <property type="entry name" value="MLKL-like_MCAfunc"/>
</dbReference>
<name>A0A0W0EZ73_MONRR</name>
<feature type="domain" description="Protein kinase" evidence="1">
    <location>
        <begin position="265"/>
        <end position="497"/>
    </location>
</feature>
<dbReference type="AlphaFoldDB" id="A0A0W0EZ73"/>
<dbReference type="SUPFAM" id="SSF56112">
    <property type="entry name" value="Protein kinase-like (PK-like)"/>
    <property type="match status" value="1"/>
</dbReference>
<dbReference type="InterPro" id="IPR001245">
    <property type="entry name" value="Ser-Thr/Tyr_kinase_cat_dom"/>
</dbReference>
<accession>A0A0W0EZ73</accession>
<dbReference type="GO" id="GO:0007166">
    <property type="term" value="P:cell surface receptor signaling pathway"/>
    <property type="evidence" value="ECO:0007669"/>
    <property type="project" value="InterPro"/>
</dbReference>
<dbReference type="InterPro" id="IPR000719">
    <property type="entry name" value="Prot_kinase_dom"/>
</dbReference>
<organism evidence="2 3">
    <name type="scientific">Moniliophthora roreri</name>
    <name type="common">Frosty pod rot fungus</name>
    <name type="synonym">Monilia roreri</name>
    <dbReference type="NCBI Taxonomy" id="221103"/>
    <lineage>
        <taxon>Eukaryota</taxon>
        <taxon>Fungi</taxon>
        <taxon>Dikarya</taxon>
        <taxon>Basidiomycota</taxon>
        <taxon>Agaricomycotina</taxon>
        <taxon>Agaricomycetes</taxon>
        <taxon>Agaricomycetidae</taxon>
        <taxon>Agaricales</taxon>
        <taxon>Marasmiineae</taxon>
        <taxon>Marasmiaceae</taxon>
        <taxon>Moniliophthora</taxon>
    </lineage>
</organism>
<dbReference type="InterPro" id="IPR051681">
    <property type="entry name" value="Ser/Thr_Kinases-Pseudokinases"/>
</dbReference>
<dbReference type="eggNOG" id="KOG0192">
    <property type="taxonomic scope" value="Eukaryota"/>
</dbReference>
<sequence length="690" mass="78165">MPRYQTAPLLTVLGSVTTTLSKIPEPISSSILQILDEILKVVQQTSDNKNQLHLLFVRVCDILQSLQIPQAFTNDDSLRKSADQLIQNLESIRDFAVSTKTKNFFKAMIQADDIRFKIEELERRLWSSCLAFQNSALITANKKLDDLWELASNSDRNRISEAQLHEAQLRDQKEQLGRIQAALESLSKPSPDTRPLDTLLETLNVNPVVTMTGMSALLERHELGRIELRDEEVKFLKAGISRLKEQSSAASVTKIKAWTVTSLEVEKGFLLGWDTTSFVRTGRWLGKRVGLIEVANEEVVHYFVKMWKNLRSNRIQGLLGASTVDQPPFLLVPHPNLGIVEYVRRGFRKTKYLRLFLEAARSIEYLHTRDPPVVHGGVCDTSITVDEEGDVSLSSVGITPHHLAISDEQRRELNDSMMRWYAPEIRNEANPSFTQASDVFALGVVFLDILAAVADLRKPHPMLLENRRLVEELIEQCTSKDPSSRPTVSQVAEHLQRKCSNVATTDLMAVVPSSRDADLPDGLQNSDRWRVAYFSNKVAQLARDPDRNIRYVASAPLPGSSEHPLRQLCIEVQCHDQGKEKTTARQRDGAWAWVELSLHRAHPDGTRYQVNLAEELKGHPRGFMVDDTRYEIVRCPFADETPRVHRITLDHRNPFIKAAQRGDVVVLNPRARFPGWFIVIHSAEMQVVTE</sequence>
<dbReference type="PROSITE" id="PS50011">
    <property type="entry name" value="PROTEIN_KINASE_DOM"/>
    <property type="match status" value="1"/>
</dbReference>
<dbReference type="InterPro" id="IPR036537">
    <property type="entry name" value="Adaptor_Cbl_N_dom_sf"/>
</dbReference>
<evidence type="ECO:0000259" key="1">
    <source>
        <dbReference type="PROSITE" id="PS50011"/>
    </source>
</evidence>
<dbReference type="GO" id="GO:0004674">
    <property type="term" value="F:protein serine/threonine kinase activity"/>
    <property type="evidence" value="ECO:0007669"/>
    <property type="project" value="TreeGrafter"/>
</dbReference>
<dbReference type="Gene3D" id="1.20.930.20">
    <property type="entry name" value="Adaptor protein Cbl, N-terminal domain"/>
    <property type="match status" value="1"/>
</dbReference>
<reference evidence="2 3" key="1">
    <citation type="submission" date="2015-12" db="EMBL/GenBank/DDBJ databases">
        <title>Draft genome sequence of Moniliophthora roreri, the causal agent of frosty pod rot of cacao.</title>
        <authorList>
            <person name="Aime M.C."/>
            <person name="Diaz-Valderrama J.R."/>
            <person name="Kijpornyongpan T."/>
            <person name="Phillips-Mora W."/>
        </authorList>
    </citation>
    <scope>NUCLEOTIDE SEQUENCE [LARGE SCALE GENOMIC DNA]</scope>
    <source>
        <strain evidence="2 3">MCA 2952</strain>
    </source>
</reference>
<dbReference type="Proteomes" id="UP000054988">
    <property type="component" value="Unassembled WGS sequence"/>
</dbReference>
<dbReference type="Gene3D" id="1.10.510.10">
    <property type="entry name" value="Transferase(Phosphotransferase) domain 1"/>
    <property type="match status" value="1"/>
</dbReference>
<dbReference type="CDD" id="cd21037">
    <property type="entry name" value="MLKL_NTD"/>
    <property type="match status" value="1"/>
</dbReference>